<dbReference type="EMBL" id="MTYJ01000193">
    <property type="protein sequence ID" value="OWA50469.1"/>
    <property type="molecule type" value="Genomic_DNA"/>
</dbReference>
<dbReference type="OrthoDB" id="72419at2759"/>
<reference evidence="2" key="1">
    <citation type="submission" date="2017-01" db="EMBL/GenBank/DDBJ databases">
        <title>Comparative genomics of anhydrobiosis in the tardigrade Hypsibius dujardini.</title>
        <authorList>
            <person name="Yoshida Y."/>
            <person name="Koutsovoulos G."/>
            <person name="Laetsch D."/>
            <person name="Stevens L."/>
            <person name="Kumar S."/>
            <person name="Horikawa D."/>
            <person name="Ishino K."/>
            <person name="Komine S."/>
            <person name="Tomita M."/>
            <person name="Blaxter M."/>
            <person name="Arakawa K."/>
        </authorList>
    </citation>
    <scope>NUCLEOTIDE SEQUENCE [LARGE SCALE GENOMIC DNA]</scope>
    <source>
        <strain evidence="2">Z151</strain>
    </source>
</reference>
<dbReference type="AlphaFoldDB" id="A0A9X6NJD2"/>
<keyword evidence="2" id="KW-1185">Reference proteome</keyword>
<gene>
    <name evidence="1" type="ORF">BV898_14983</name>
</gene>
<accession>A0A9X6NJD2</accession>
<organism evidence="1 2">
    <name type="scientific">Hypsibius exemplaris</name>
    <name type="common">Freshwater tardigrade</name>
    <dbReference type="NCBI Taxonomy" id="2072580"/>
    <lineage>
        <taxon>Eukaryota</taxon>
        <taxon>Metazoa</taxon>
        <taxon>Ecdysozoa</taxon>
        <taxon>Tardigrada</taxon>
        <taxon>Eutardigrada</taxon>
        <taxon>Parachela</taxon>
        <taxon>Hypsibioidea</taxon>
        <taxon>Hypsibiidae</taxon>
        <taxon>Hypsibius</taxon>
    </lineage>
</organism>
<dbReference type="InterPro" id="IPR011042">
    <property type="entry name" value="6-blade_b-propeller_TolB-like"/>
</dbReference>
<dbReference type="Proteomes" id="UP000192578">
    <property type="component" value="Unassembled WGS sequence"/>
</dbReference>
<evidence type="ECO:0000313" key="2">
    <source>
        <dbReference type="Proteomes" id="UP000192578"/>
    </source>
</evidence>
<comment type="caution">
    <text evidence="1">The sequence shown here is derived from an EMBL/GenBank/DDBJ whole genome shotgun (WGS) entry which is preliminary data.</text>
</comment>
<protein>
    <submittedName>
        <fullName evidence="1">Uncharacterized protein</fullName>
    </submittedName>
</protein>
<proteinExistence type="predicted"/>
<name>A0A9X6NJD2_HYPEX</name>
<sequence length="120" mass="13280">MDVIRSNAEENKRDRGFFLAMAQGPSIWKLPVGEFGNTSQLSNVTATLYWSHSSNSIKAAAVDGRDRQVLVTGISAGVLAVDYEADELYWADVNKFLHRTLEYLIVPHTFEECGGCNEAP</sequence>
<dbReference type="Gene3D" id="2.120.10.30">
    <property type="entry name" value="TolB, C-terminal domain"/>
    <property type="match status" value="1"/>
</dbReference>
<evidence type="ECO:0000313" key="1">
    <source>
        <dbReference type="EMBL" id="OWA50469.1"/>
    </source>
</evidence>